<dbReference type="Proteomes" id="UP000700596">
    <property type="component" value="Unassembled WGS sequence"/>
</dbReference>
<evidence type="ECO:0000256" key="13">
    <source>
        <dbReference type="ARBA" id="ARBA00023136"/>
    </source>
</evidence>
<dbReference type="PANTHER" id="PTHR10556:SF28">
    <property type="entry name" value="VERY-LONG-CHAIN ENOYL-COA REDUCTASE"/>
    <property type="match status" value="1"/>
</dbReference>
<evidence type="ECO:0000256" key="10">
    <source>
        <dbReference type="ARBA" id="ARBA00022989"/>
    </source>
</evidence>
<keyword evidence="11" id="KW-0560">Oxidoreductase</keyword>
<comment type="similarity">
    <text evidence="3">Belongs to the steroid 5-alpha reductase family.</text>
</comment>
<dbReference type="InterPro" id="IPR007472">
    <property type="entry name" value="N-end_Aminoacyl_Trfase_C"/>
</dbReference>
<evidence type="ECO:0000256" key="9">
    <source>
        <dbReference type="ARBA" id="ARBA00022857"/>
    </source>
</evidence>
<feature type="transmembrane region" description="Helical" evidence="18">
    <location>
        <begin position="452"/>
        <end position="477"/>
    </location>
</feature>
<evidence type="ECO:0000256" key="8">
    <source>
        <dbReference type="ARBA" id="ARBA00022832"/>
    </source>
</evidence>
<reference evidence="21" key="1">
    <citation type="journal article" date="2021" name="Nat. Commun.">
        <title>Genetic determinants of endophytism in the Arabidopsis root mycobiome.</title>
        <authorList>
            <person name="Mesny F."/>
            <person name="Miyauchi S."/>
            <person name="Thiergart T."/>
            <person name="Pickel B."/>
            <person name="Atanasova L."/>
            <person name="Karlsson M."/>
            <person name="Huettel B."/>
            <person name="Barry K.W."/>
            <person name="Haridas S."/>
            <person name="Chen C."/>
            <person name="Bauer D."/>
            <person name="Andreopoulos W."/>
            <person name="Pangilinan J."/>
            <person name="LaButti K."/>
            <person name="Riley R."/>
            <person name="Lipzen A."/>
            <person name="Clum A."/>
            <person name="Drula E."/>
            <person name="Henrissat B."/>
            <person name="Kohler A."/>
            <person name="Grigoriev I.V."/>
            <person name="Martin F.M."/>
            <person name="Hacquard S."/>
        </authorList>
    </citation>
    <scope>NUCLEOTIDE SEQUENCE</scope>
    <source>
        <strain evidence="21">MPI-CAGE-CH-0243</strain>
    </source>
</reference>
<dbReference type="GO" id="GO:0102758">
    <property type="term" value="F:very-long-chain enoyl-CoA reductase activity"/>
    <property type="evidence" value="ECO:0007669"/>
    <property type="project" value="UniProtKB-EC"/>
</dbReference>
<organism evidence="21 22">
    <name type="scientific">Dendryphion nanum</name>
    <dbReference type="NCBI Taxonomy" id="256645"/>
    <lineage>
        <taxon>Eukaryota</taxon>
        <taxon>Fungi</taxon>
        <taxon>Dikarya</taxon>
        <taxon>Ascomycota</taxon>
        <taxon>Pezizomycotina</taxon>
        <taxon>Dothideomycetes</taxon>
        <taxon>Pleosporomycetidae</taxon>
        <taxon>Pleosporales</taxon>
        <taxon>Torulaceae</taxon>
        <taxon>Dendryphion</taxon>
    </lineage>
</organism>
<feature type="domain" description="N-end rule aminoacyl transferase C-terminal" evidence="20">
    <location>
        <begin position="1"/>
        <end position="72"/>
    </location>
</feature>
<keyword evidence="8" id="KW-0276">Fatty acid metabolism</keyword>
<keyword evidence="12" id="KW-0443">Lipid metabolism</keyword>
<evidence type="ECO:0000256" key="5">
    <source>
        <dbReference type="ARBA" id="ARBA00022516"/>
    </source>
</evidence>
<evidence type="ECO:0000313" key="21">
    <source>
        <dbReference type="EMBL" id="KAH7117096.1"/>
    </source>
</evidence>
<dbReference type="OrthoDB" id="540503at2759"/>
<evidence type="ECO:0000256" key="12">
    <source>
        <dbReference type="ARBA" id="ARBA00023098"/>
    </source>
</evidence>
<dbReference type="InterPro" id="IPR001104">
    <property type="entry name" value="3-oxo-5_a-steroid_4-DH_C"/>
</dbReference>
<keyword evidence="5" id="KW-0444">Lipid biosynthesis</keyword>
<comment type="catalytic activity">
    <reaction evidence="15">
        <text>a very-long-chain 2,3-saturated fatty acyl-CoA + NADP(+) = a very-long-chain (2E)-enoyl-CoA + NADPH + H(+)</text>
        <dbReference type="Rhea" id="RHEA:14473"/>
        <dbReference type="ChEBI" id="CHEBI:15378"/>
        <dbReference type="ChEBI" id="CHEBI:57783"/>
        <dbReference type="ChEBI" id="CHEBI:58349"/>
        <dbReference type="ChEBI" id="CHEBI:83724"/>
        <dbReference type="ChEBI" id="CHEBI:83728"/>
        <dbReference type="EC" id="1.3.1.93"/>
    </reaction>
</comment>
<comment type="caution">
    <text evidence="21">The sequence shown here is derived from an EMBL/GenBank/DDBJ whole genome shotgun (WGS) entry which is preliminary data.</text>
</comment>
<feature type="region of interest" description="Disordered" evidence="17">
    <location>
        <begin position="105"/>
        <end position="134"/>
    </location>
</feature>
<evidence type="ECO:0000313" key="22">
    <source>
        <dbReference type="Proteomes" id="UP000700596"/>
    </source>
</evidence>
<keyword evidence="22" id="KW-1185">Reference proteome</keyword>
<keyword evidence="14" id="KW-0275">Fatty acid biosynthesis</keyword>
<feature type="domain" description="3-oxo-5-alpha-steroid 4-dehydrogenase C-terminal" evidence="19">
    <location>
        <begin position="355"/>
        <end position="505"/>
    </location>
</feature>
<dbReference type="EMBL" id="JAGMWT010000014">
    <property type="protein sequence ID" value="KAH7117096.1"/>
    <property type="molecule type" value="Genomic_DNA"/>
</dbReference>
<protein>
    <recommendedName>
        <fullName evidence="4">very-long-chain enoyl-CoA reductase</fullName>
        <ecNumber evidence="4">1.3.1.93</ecNumber>
    </recommendedName>
</protein>
<dbReference type="GO" id="GO:0005789">
    <property type="term" value="C:endoplasmic reticulum membrane"/>
    <property type="evidence" value="ECO:0007669"/>
    <property type="project" value="UniProtKB-SubCell"/>
</dbReference>
<keyword evidence="10 18" id="KW-1133">Transmembrane helix</keyword>
<evidence type="ECO:0000256" key="4">
    <source>
        <dbReference type="ARBA" id="ARBA00012530"/>
    </source>
</evidence>
<gene>
    <name evidence="21" type="ORF">B0J11DRAFT_552979</name>
</gene>
<accession>A0A9P9DD91</accession>
<keyword evidence="7" id="KW-0256">Endoplasmic reticulum</keyword>
<comment type="pathway">
    <text evidence="2">Lipid metabolism; fatty acid biosynthesis.</text>
</comment>
<dbReference type="GO" id="GO:0004057">
    <property type="term" value="F:arginyl-tRNA--protein transferase activity"/>
    <property type="evidence" value="ECO:0007669"/>
    <property type="project" value="InterPro"/>
</dbReference>
<evidence type="ECO:0000259" key="20">
    <source>
        <dbReference type="Pfam" id="PF04377"/>
    </source>
</evidence>
<dbReference type="Gene3D" id="1.20.120.1630">
    <property type="match status" value="1"/>
</dbReference>
<evidence type="ECO:0000256" key="16">
    <source>
        <dbReference type="ARBA" id="ARBA00058640"/>
    </source>
</evidence>
<keyword evidence="9" id="KW-0521">NADP</keyword>
<evidence type="ECO:0000259" key="19">
    <source>
        <dbReference type="Pfam" id="PF02544"/>
    </source>
</evidence>
<evidence type="ECO:0000256" key="17">
    <source>
        <dbReference type="SAM" id="MobiDB-lite"/>
    </source>
</evidence>
<dbReference type="Pfam" id="PF04377">
    <property type="entry name" value="ATE_C"/>
    <property type="match status" value="1"/>
</dbReference>
<evidence type="ECO:0000256" key="18">
    <source>
        <dbReference type="SAM" id="Phobius"/>
    </source>
</evidence>
<keyword evidence="13 18" id="KW-0472">Membrane</keyword>
<evidence type="ECO:0000256" key="1">
    <source>
        <dbReference type="ARBA" id="ARBA00004477"/>
    </source>
</evidence>
<comment type="function">
    <text evidence="16">Catalyzes the last of the four reactions of the long-chain fatty acids elongation cycle. This endoplasmic reticulum-bound enzymatic process, allows the addition of 2 carbons to the chain of long- and very long-chain fatty acids/VLCFAs per cycle. This enzyme reduces the trans-2,3-enoyl-CoA fatty acid intermediate to an acyl-CoA that can be further elongated by entering a new cycle of elongation. Thereby, it participates in the production of VLCFAs of different chain lengths that are involved in multiple biological processes as precursors of membrane lipids and lipid mediators.</text>
</comment>
<dbReference type="PROSITE" id="PS50244">
    <property type="entry name" value="S5A_REDUCTASE"/>
    <property type="match status" value="1"/>
</dbReference>
<dbReference type="FunFam" id="1.20.120.1630:FF:000010">
    <property type="entry name" value="Steroid alpha reductase family protein"/>
    <property type="match status" value="1"/>
</dbReference>
<keyword evidence="6 18" id="KW-0812">Transmembrane</keyword>
<sequence length="505" mass="56777">MSVLDLLPHCVSGVYFIYHSDFEKWGFGKLSAMREAALALEGGYQYYYMGFYIHSCLKMRYKGEYRPSYILDPETYEWNPLDGELRELLDSKPYVSLSRERRLNGITNNSPNNKSGLDDAQISTSAPSASLDDYPFPTAEEAGKAVQKGMSLFDLKIPGVMTAAEVGRYPLDHQAIKIRSVPNLIEAEDLLAWSKGDICDSNSLKGTIAELVACRPIKNLPETITINSDASATQIFDKIAEASKVSIHRLRITKGSDGSAIPKGNDVTVHQTGLRNRSAVDVKDLGPQISWQTVFLIEYIGPVIIHPLIYLARPWIYGTSAPPSELQKLTLITVVLHFLKREFETLFVHRFSNATMPFHNVFKNSAHYWLLSGLNLALWAYSPNAPTAKPSNPLITYAGLAIYIFGEVSNLSTHYTLRNLRRAGTTERGIPQGLGFNLVTCPNYMFEVISWIGIWVITWSLSTGIFLVAAIVPMGMWAKKKERRYRKEFGDKYKRKRFGILPGIW</sequence>
<evidence type="ECO:0000256" key="3">
    <source>
        <dbReference type="ARBA" id="ARBA00007742"/>
    </source>
</evidence>
<evidence type="ECO:0000256" key="6">
    <source>
        <dbReference type="ARBA" id="ARBA00022692"/>
    </source>
</evidence>
<dbReference type="Pfam" id="PF02544">
    <property type="entry name" value="Steroid_dh"/>
    <property type="match status" value="1"/>
</dbReference>
<proteinExistence type="inferred from homology"/>
<feature type="compositionally biased region" description="Polar residues" evidence="17">
    <location>
        <begin position="105"/>
        <end position="128"/>
    </location>
</feature>
<dbReference type="PANTHER" id="PTHR10556">
    <property type="entry name" value="3-OXO-5-ALPHA-STEROID 4-DEHYDROGENASE"/>
    <property type="match status" value="1"/>
</dbReference>
<evidence type="ECO:0000256" key="14">
    <source>
        <dbReference type="ARBA" id="ARBA00023160"/>
    </source>
</evidence>
<comment type="subcellular location">
    <subcellularLocation>
        <location evidence="1">Endoplasmic reticulum membrane</location>
        <topology evidence="1">Multi-pass membrane protein</topology>
    </subcellularLocation>
</comment>
<name>A0A9P9DD91_9PLEO</name>
<dbReference type="GO" id="GO:0042761">
    <property type="term" value="P:very long-chain fatty acid biosynthetic process"/>
    <property type="evidence" value="ECO:0007669"/>
    <property type="project" value="TreeGrafter"/>
</dbReference>
<evidence type="ECO:0000256" key="15">
    <source>
        <dbReference type="ARBA" id="ARBA00051495"/>
    </source>
</evidence>
<dbReference type="AlphaFoldDB" id="A0A9P9DD91"/>
<dbReference type="EC" id="1.3.1.93" evidence="4"/>
<dbReference type="InterPro" id="IPR039357">
    <property type="entry name" value="SRD5A/TECR"/>
</dbReference>
<evidence type="ECO:0000256" key="2">
    <source>
        <dbReference type="ARBA" id="ARBA00005194"/>
    </source>
</evidence>
<evidence type="ECO:0000256" key="7">
    <source>
        <dbReference type="ARBA" id="ARBA00022824"/>
    </source>
</evidence>
<evidence type="ECO:0000256" key="11">
    <source>
        <dbReference type="ARBA" id="ARBA00023002"/>
    </source>
</evidence>